<dbReference type="Pfam" id="PF00172">
    <property type="entry name" value="Zn_clus"/>
    <property type="match status" value="1"/>
</dbReference>
<sequence>LDITTKGGQSLEDIMMSAVAPKKRHGSKRAPMACQSCHDRKVRCDLAISGSPCTNCRLDMVKCLKRFSTHKKPPRKRLQLQGVQPNLPSQHHSLQQTTNKVHTSRGCKPVWVGLVGRVRDSIFHKVTWLYSMNVDDDPVVMSQTALLLSYYNTHRDTKSNSTWLGIAIRHAQAGNADQPDDFSGNAPSITDFGSPAAKSEGLSFFDDLKEEPSGSEVYNSNTKMAINSLISWHCEFAVVVTDILAMLYPGSQSLRLRSLRIMDDQWSRLEQLKHDFSCWNDRFVSWAQCQGSLAHPSIKLFIGSISIHSQTVRLALCTYTSRILSECEVVRSQKSRLKGYGTELQGGLLKMTEEVKELIDSRMSEYLPVSVMAFTALPMILWGISAAVSGESITQHQNAIKFSLFKQMSYIYSLRYDTMHLSAVVQRVVQLIKPALMTAVLGAKSDNMATSFLDILMRHPQTFSELCLYLDVLLSADDKTEAPCPLDPSRMIPIVGQIQRPMPGSSELSDVHAPTNPGLLEVKSSTPNLDELGPLYPAFEHPLGSWEEAENFNNGEEMGGVDHKYSGIPISTVESPPELPEPEEFDQILTYFTHLGE</sequence>
<dbReference type="GeneID" id="26803428"/>
<evidence type="ECO:0000256" key="4">
    <source>
        <dbReference type="ARBA" id="ARBA00023242"/>
    </source>
</evidence>
<dbReference type="GO" id="GO:0000981">
    <property type="term" value="F:DNA-binding transcription factor activity, RNA polymerase II-specific"/>
    <property type="evidence" value="ECO:0007669"/>
    <property type="project" value="InterPro"/>
</dbReference>
<evidence type="ECO:0000313" key="6">
    <source>
        <dbReference type="EMBL" id="KNG89287.1"/>
    </source>
</evidence>
<dbReference type="EMBL" id="JNOM01000034">
    <property type="protein sequence ID" value="KNG89287.1"/>
    <property type="molecule type" value="Genomic_DNA"/>
</dbReference>
<dbReference type="GO" id="GO:0008270">
    <property type="term" value="F:zinc ion binding"/>
    <property type="evidence" value="ECO:0007669"/>
    <property type="project" value="InterPro"/>
</dbReference>
<evidence type="ECO:0000313" key="7">
    <source>
        <dbReference type="Proteomes" id="UP000037505"/>
    </source>
</evidence>
<dbReference type="STRING" id="1509407.A0A0L1JC29"/>
<keyword evidence="1" id="KW-0805">Transcription regulation</keyword>
<comment type="caution">
    <text evidence="6">The sequence shown here is derived from an EMBL/GenBank/DDBJ whole genome shotgun (WGS) entry which is preliminary data.</text>
</comment>
<dbReference type="Proteomes" id="UP000037505">
    <property type="component" value="Unassembled WGS sequence"/>
</dbReference>
<dbReference type="PROSITE" id="PS00463">
    <property type="entry name" value="ZN2_CY6_FUNGAL_1"/>
    <property type="match status" value="1"/>
</dbReference>
<keyword evidence="7" id="KW-1185">Reference proteome</keyword>
<accession>A0A0L1JC29</accession>
<organism evidence="6 7">
    <name type="scientific">Aspergillus nomiae NRRL (strain ATCC 15546 / NRRL 13137 / CBS 260.88 / M93)</name>
    <dbReference type="NCBI Taxonomy" id="1509407"/>
    <lineage>
        <taxon>Eukaryota</taxon>
        <taxon>Fungi</taxon>
        <taxon>Dikarya</taxon>
        <taxon>Ascomycota</taxon>
        <taxon>Pezizomycotina</taxon>
        <taxon>Eurotiomycetes</taxon>
        <taxon>Eurotiomycetidae</taxon>
        <taxon>Eurotiales</taxon>
        <taxon>Aspergillaceae</taxon>
        <taxon>Aspergillus</taxon>
        <taxon>Aspergillus subgen. Circumdati</taxon>
    </lineage>
</organism>
<dbReference type="SUPFAM" id="SSF57701">
    <property type="entry name" value="Zn2/Cys6 DNA-binding domain"/>
    <property type="match status" value="1"/>
</dbReference>
<dbReference type="SMART" id="SM00066">
    <property type="entry name" value="GAL4"/>
    <property type="match status" value="1"/>
</dbReference>
<keyword evidence="2" id="KW-0238">DNA-binding</keyword>
<dbReference type="RefSeq" id="XP_015410210.1">
    <property type="nucleotide sequence ID" value="XM_015546881.1"/>
</dbReference>
<dbReference type="PANTHER" id="PTHR47425:SF2">
    <property type="entry name" value="FARB-RELATED"/>
    <property type="match status" value="1"/>
</dbReference>
<keyword evidence="3" id="KW-0804">Transcription</keyword>
<dbReference type="AlphaFoldDB" id="A0A0L1JC29"/>
<evidence type="ECO:0000256" key="3">
    <source>
        <dbReference type="ARBA" id="ARBA00023163"/>
    </source>
</evidence>
<evidence type="ECO:0000256" key="1">
    <source>
        <dbReference type="ARBA" id="ARBA00023015"/>
    </source>
</evidence>
<dbReference type="PANTHER" id="PTHR47425">
    <property type="entry name" value="FARB-RELATED"/>
    <property type="match status" value="1"/>
</dbReference>
<feature type="domain" description="Zn(2)-C6 fungal-type" evidence="5">
    <location>
        <begin position="33"/>
        <end position="63"/>
    </location>
</feature>
<dbReference type="InterPro" id="IPR001138">
    <property type="entry name" value="Zn2Cys6_DnaBD"/>
</dbReference>
<evidence type="ECO:0000256" key="2">
    <source>
        <dbReference type="ARBA" id="ARBA00023125"/>
    </source>
</evidence>
<reference evidence="6 7" key="1">
    <citation type="submission" date="2014-06" db="EMBL/GenBank/DDBJ databases">
        <title>The Genome of the Aflatoxigenic Filamentous Fungus Aspergillus nomius.</title>
        <authorList>
            <person name="Moore M.G."/>
            <person name="Shannon B.M."/>
            <person name="Brian M.M."/>
        </authorList>
    </citation>
    <scope>NUCLEOTIDE SEQUENCE [LARGE SCALE GENOMIC DNA]</scope>
    <source>
        <strain evidence="6 7">NRRL 13137</strain>
    </source>
</reference>
<dbReference type="GO" id="GO:0009893">
    <property type="term" value="P:positive regulation of metabolic process"/>
    <property type="evidence" value="ECO:0007669"/>
    <property type="project" value="UniProtKB-ARBA"/>
</dbReference>
<protein>
    <recommendedName>
        <fullName evidence="5">Zn(2)-C6 fungal-type domain-containing protein</fullName>
    </recommendedName>
</protein>
<feature type="non-terminal residue" evidence="6">
    <location>
        <position position="1"/>
    </location>
</feature>
<keyword evidence="4" id="KW-0539">Nucleus</keyword>
<name>A0A0L1JC29_ASPN3</name>
<dbReference type="PROSITE" id="PS50048">
    <property type="entry name" value="ZN2_CY6_FUNGAL_2"/>
    <property type="match status" value="1"/>
</dbReference>
<proteinExistence type="predicted"/>
<dbReference type="InterPro" id="IPR036864">
    <property type="entry name" value="Zn2-C6_fun-type_DNA-bd_sf"/>
</dbReference>
<gene>
    <name evidence="6" type="ORF">ANOM_001624</name>
</gene>
<dbReference type="InterPro" id="IPR052761">
    <property type="entry name" value="Fungal_Detox/Toxin_TFs"/>
</dbReference>
<dbReference type="GO" id="GO:0003677">
    <property type="term" value="F:DNA binding"/>
    <property type="evidence" value="ECO:0007669"/>
    <property type="project" value="UniProtKB-KW"/>
</dbReference>
<evidence type="ECO:0000259" key="5">
    <source>
        <dbReference type="PROSITE" id="PS50048"/>
    </source>
</evidence>
<dbReference type="Gene3D" id="4.10.240.10">
    <property type="entry name" value="Zn(2)-C6 fungal-type DNA-binding domain"/>
    <property type="match status" value="1"/>
</dbReference>
<dbReference type="CDD" id="cd00067">
    <property type="entry name" value="GAL4"/>
    <property type="match status" value="1"/>
</dbReference>